<evidence type="ECO:0000256" key="2">
    <source>
        <dbReference type="SAM" id="MobiDB-lite"/>
    </source>
</evidence>
<dbReference type="InterPro" id="IPR052016">
    <property type="entry name" value="Bact_Sigma-Reg"/>
</dbReference>
<proteinExistence type="predicted"/>
<dbReference type="SUPFAM" id="SSF81606">
    <property type="entry name" value="PP2C-like"/>
    <property type="match status" value="1"/>
</dbReference>
<feature type="region of interest" description="Disordered" evidence="2">
    <location>
        <begin position="365"/>
        <end position="385"/>
    </location>
</feature>
<sequence>MDGRLVPGLAGREERGWLRGAPPPRYVRLLPYALLLGIALPGPLSGHAVDIGFLLGAVPPLAVLSYGPLATAALGGLAVLLLYVPAVRVDHPGNTDLLAICFIAVLSVFAALVRSRRDAQLVTVRTVAEAAQFAVLPPLPERVGPLGCAGLYRAAQREALVGGDFFDVRDSPYGIRAVVGDVQGHGLSAVGTVVSLLGAFREAVLDEPDMRDVVARLDRRLVTDTAETEHAELFATAVLLEFSAGAREVSVMCCGQPPPLLLREGGAAELDVPEAPPLGLGLGEGAPQPERVRVPLRRDDRLFVVTDGVTEARDAAGRFYPLRERLARLAGTRVTPTAAVARVWEDLVRFSTRLDDDVTMLVLTPEPPEPPEIAEGRQALRDDRP</sequence>
<reference evidence="5 6" key="1">
    <citation type="submission" date="2016-10" db="EMBL/GenBank/DDBJ databases">
        <authorList>
            <person name="de Groot N.N."/>
        </authorList>
    </citation>
    <scope>NUCLEOTIDE SEQUENCE [LARGE SCALE GENOMIC DNA]</scope>
    <source>
        <strain evidence="5 6">CGMCC 4.1859</strain>
    </source>
</reference>
<accession>A0A1G7DSK9</accession>
<dbReference type="InterPro" id="IPR036457">
    <property type="entry name" value="PPM-type-like_dom_sf"/>
</dbReference>
<feature type="compositionally biased region" description="Basic and acidic residues" evidence="2">
    <location>
        <begin position="374"/>
        <end position="385"/>
    </location>
</feature>
<dbReference type="PANTHER" id="PTHR43156">
    <property type="entry name" value="STAGE II SPORULATION PROTEIN E-RELATED"/>
    <property type="match status" value="1"/>
</dbReference>
<dbReference type="Proteomes" id="UP000198614">
    <property type="component" value="Unassembled WGS sequence"/>
</dbReference>
<dbReference type="GO" id="GO:0016791">
    <property type="term" value="F:phosphatase activity"/>
    <property type="evidence" value="ECO:0007669"/>
    <property type="project" value="TreeGrafter"/>
</dbReference>
<dbReference type="OrthoDB" id="3210173at2"/>
<protein>
    <submittedName>
        <fullName evidence="5">Stage II sporulation protein E (SpoIIE)</fullName>
    </submittedName>
</protein>
<dbReference type="AlphaFoldDB" id="A0A1G7DSK9"/>
<evidence type="ECO:0000259" key="4">
    <source>
        <dbReference type="SMART" id="SM00331"/>
    </source>
</evidence>
<dbReference type="Pfam" id="PF07228">
    <property type="entry name" value="SpoIIE"/>
    <property type="match status" value="1"/>
</dbReference>
<evidence type="ECO:0000256" key="3">
    <source>
        <dbReference type="SAM" id="Phobius"/>
    </source>
</evidence>
<dbReference type="Gene3D" id="3.60.40.10">
    <property type="entry name" value="PPM-type phosphatase domain"/>
    <property type="match status" value="1"/>
</dbReference>
<dbReference type="SMART" id="SM00331">
    <property type="entry name" value="PP2C_SIG"/>
    <property type="match status" value="1"/>
</dbReference>
<feature type="domain" description="PPM-type phosphatase" evidence="4">
    <location>
        <begin position="146"/>
        <end position="365"/>
    </location>
</feature>
<feature type="transmembrane region" description="Helical" evidence="3">
    <location>
        <begin position="61"/>
        <end position="85"/>
    </location>
</feature>
<dbReference type="EMBL" id="FNAX01000002">
    <property type="protein sequence ID" value="SDE54483.1"/>
    <property type="molecule type" value="Genomic_DNA"/>
</dbReference>
<gene>
    <name evidence="5" type="ORF">SAMN05216260_102313</name>
</gene>
<keyword evidence="3" id="KW-0812">Transmembrane</keyword>
<name>A0A1G7DSK9_9ACTN</name>
<dbReference type="InterPro" id="IPR001932">
    <property type="entry name" value="PPM-type_phosphatase-like_dom"/>
</dbReference>
<organism evidence="5 6">
    <name type="scientific">Streptomyces griseoaurantiacus</name>
    <dbReference type="NCBI Taxonomy" id="68213"/>
    <lineage>
        <taxon>Bacteria</taxon>
        <taxon>Bacillati</taxon>
        <taxon>Actinomycetota</taxon>
        <taxon>Actinomycetes</taxon>
        <taxon>Kitasatosporales</taxon>
        <taxon>Streptomycetaceae</taxon>
        <taxon>Streptomyces</taxon>
        <taxon>Streptomyces aurantiacus group</taxon>
    </lineage>
</organism>
<keyword evidence="3" id="KW-0472">Membrane</keyword>
<keyword evidence="1" id="KW-0378">Hydrolase</keyword>
<evidence type="ECO:0000256" key="1">
    <source>
        <dbReference type="ARBA" id="ARBA00022801"/>
    </source>
</evidence>
<dbReference type="PANTHER" id="PTHR43156:SF2">
    <property type="entry name" value="STAGE II SPORULATION PROTEIN E"/>
    <property type="match status" value="1"/>
</dbReference>
<evidence type="ECO:0000313" key="5">
    <source>
        <dbReference type="EMBL" id="SDE54483.1"/>
    </source>
</evidence>
<feature type="transmembrane region" description="Helical" evidence="3">
    <location>
        <begin position="29"/>
        <end position="49"/>
    </location>
</feature>
<feature type="transmembrane region" description="Helical" evidence="3">
    <location>
        <begin position="97"/>
        <end position="113"/>
    </location>
</feature>
<keyword evidence="3" id="KW-1133">Transmembrane helix</keyword>
<evidence type="ECO:0000313" key="6">
    <source>
        <dbReference type="Proteomes" id="UP000198614"/>
    </source>
</evidence>
<dbReference type="FunFam" id="3.60.40.10:FF:000058">
    <property type="entry name" value="Stage II sporulation protein E"/>
    <property type="match status" value="1"/>
</dbReference>